<dbReference type="InterPro" id="IPR016047">
    <property type="entry name" value="M23ase_b-sheet_dom"/>
</dbReference>
<dbReference type="CDD" id="cd12797">
    <property type="entry name" value="M23_peptidase"/>
    <property type="match status" value="1"/>
</dbReference>
<reference evidence="3 4" key="1">
    <citation type="submission" date="2018-03" db="EMBL/GenBank/DDBJ databases">
        <title>Comparative analysis of microorganisms from saline springs in Andes Mountain Range, Colombia.</title>
        <authorList>
            <person name="Rubin E."/>
        </authorList>
    </citation>
    <scope>NUCLEOTIDE SEQUENCE [LARGE SCALE GENOMIC DNA]</scope>
    <source>
        <strain evidence="3 4">USBA 854</strain>
    </source>
</reference>
<organism evidence="3 4">
    <name type="scientific">Halomonas ventosae</name>
    <dbReference type="NCBI Taxonomy" id="229007"/>
    <lineage>
        <taxon>Bacteria</taxon>
        <taxon>Pseudomonadati</taxon>
        <taxon>Pseudomonadota</taxon>
        <taxon>Gammaproteobacteria</taxon>
        <taxon>Oceanospirillales</taxon>
        <taxon>Halomonadaceae</taxon>
        <taxon>Halomonas</taxon>
    </lineage>
</organism>
<feature type="compositionally biased region" description="Polar residues" evidence="1">
    <location>
        <begin position="155"/>
        <end position="164"/>
    </location>
</feature>
<proteinExistence type="predicted"/>
<sequence length="309" mass="32792">MAQRPVAGQGSPSRLIALTLLLGLALLLAGCAGRGGEGRAGEAIAGEWITIQRGDTLGEIARRAEVPLVRLERFNPGVDARRLAVGQRLLVPGRDERAPSGGPYRYRVRPGDTYNAIARRFGGRADRIQAANPGIAPTSLRVGQLIQVPLGGRQAASSGRTGNKASGKRQAARPASKRLPDPGGLPASARGWPWPLDDYRVERAFGADGRGTLQPMLLATGRGSRARVVADGEVRFADSMRQLGQVVIVHHADNLQSVYALCARPLVASGDAVKRGTPVCEVGQQNGSPRLLFDMRHGGKPIDPARVLR</sequence>
<evidence type="ECO:0000313" key="3">
    <source>
        <dbReference type="EMBL" id="PRY71315.1"/>
    </source>
</evidence>
<evidence type="ECO:0000313" key="4">
    <source>
        <dbReference type="Proteomes" id="UP000239896"/>
    </source>
</evidence>
<gene>
    <name evidence="3" type="ORF">BCL64_10874</name>
</gene>
<dbReference type="InterPro" id="IPR011055">
    <property type="entry name" value="Dup_hybrid_motif"/>
</dbReference>
<evidence type="ECO:0000259" key="2">
    <source>
        <dbReference type="PROSITE" id="PS51782"/>
    </source>
</evidence>
<dbReference type="InterPro" id="IPR018392">
    <property type="entry name" value="LysM"/>
</dbReference>
<name>A0A2T0VMC0_9GAMM</name>
<dbReference type="Pfam" id="PF01476">
    <property type="entry name" value="LysM"/>
    <property type="match status" value="2"/>
</dbReference>
<dbReference type="AlphaFoldDB" id="A0A2T0VMC0"/>
<protein>
    <submittedName>
        <fullName evidence="3">LysM domain-containing protein</fullName>
    </submittedName>
</protein>
<dbReference type="Pfam" id="PF01551">
    <property type="entry name" value="Peptidase_M23"/>
    <property type="match status" value="1"/>
</dbReference>
<dbReference type="CDD" id="cd00118">
    <property type="entry name" value="LysM"/>
    <property type="match status" value="2"/>
</dbReference>
<evidence type="ECO:0000256" key="1">
    <source>
        <dbReference type="SAM" id="MobiDB-lite"/>
    </source>
</evidence>
<comment type="caution">
    <text evidence="3">The sequence shown here is derived from an EMBL/GenBank/DDBJ whole genome shotgun (WGS) entry which is preliminary data.</text>
</comment>
<feature type="domain" description="LysM" evidence="2">
    <location>
        <begin position="104"/>
        <end position="148"/>
    </location>
</feature>
<dbReference type="InterPro" id="IPR050570">
    <property type="entry name" value="Cell_wall_metabolism_enzyme"/>
</dbReference>
<feature type="region of interest" description="Disordered" evidence="1">
    <location>
        <begin position="151"/>
        <end position="190"/>
    </location>
</feature>
<accession>A0A2T0VMC0</accession>
<keyword evidence="4" id="KW-1185">Reference proteome</keyword>
<dbReference type="PANTHER" id="PTHR21666:SF270">
    <property type="entry name" value="MUREIN HYDROLASE ACTIVATOR ENVC"/>
    <property type="match status" value="1"/>
</dbReference>
<dbReference type="InterPro" id="IPR036779">
    <property type="entry name" value="LysM_dom_sf"/>
</dbReference>
<dbReference type="Proteomes" id="UP000239896">
    <property type="component" value="Unassembled WGS sequence"/>
</dbReference>
<dbReference type="Gene3D" id="2.70.70.10">
    <property type="entry name" value="Glucose Permease (Domain IIA)"/>
    <property type="match status" value="1"/>
</dbReference>
<dbReference type="Gene3D" id="3.10.350.10">
    <property type="entry name" value="LysM domain"/>
    <property type="match status" value="2"/>
</dbReference>
<dbReference type="PANTHER" id="PTHR21666">
    <property type="entry name" value="PEPTIDASE-RELATED"/>
    <property type="match status" value="1"/>
</dbReference>
<dbReference type="SUPFAM" id="SSF54106">
    <property type="entry name" value="LysM domain"/>
    <property type="match status" value="2"/>
</dbReference>
<dbReference type="SUPFAM" id="SSF51261">
    <property type="entry name" value="Duplicated hybrid motif"/>
    <property type="match status" value="1"/>
</dbReference>
<dbReference type="EMBL" id="PVTM01000008">
    <property type="protein sequence ID" value="PRY71315.1"/>
    <property type="molecule type" value="Genomic_DNA"/>
</dbReference>
<dbReference type="GO" id="GO:0004222">
    <property type="term" value="F:metalloendopeptidase activity"/>
    <property type="evidence" value="ECO:0007669"/>
    <property type="project" value="TreeGrafter"/>
</dbReference>
<dbReference type="PROSITE" id="PS51257">
    <property type="entry name" value="PROKAR_LIPOPROTEIN"/>
    <property type="match status" value="1"/>
</dbReference>
<dbReference type="RefSeq" id="WP_106230950.1">
    <property type="nucleotide sequence ID" value="NZ_PVTM01000008.1"/>
</dbReference>
<feature type="domain" description="LysM" evidence="2">
    <location>
        <begin position="47"/>
        <end position="91"/>
    </location>
</feature>
<dbReference type="PROSITE" id="PS51782">
    <property type="entry name" value="LYSM"/>
    <property type="match status" value="2"/>
</dbReference>
<dbReference type="SMART" id="SM00257">
    <property type="entry name" value="LysM"/>
    <property type="match status" value="2"/>
</dbReference>